<dbReference type="GO" id="GO:0044716">
    <property type="term" value="F:8-oxo-GDP phosphatase activity"/>
    <property type="evidence" value="ECO:0007669"/>
    <property type="project" value="TreeGrafter"/>
</dbReference>
<dbReference type="InterPro" id="IPR020084">
    <property type="entry name" value="NUDIX_hydrolase_CS"/>
</dbReference>
<evidence type="ECO:0000256" key="2">
    <source>
        <dbReference type="ARBA" id="ARBA00005582"/>
    </source>
</evidence>
<keyword evidence="7 18" id="KW-0378">Hydrolase</keyword>
<evidence type="ECO:0000259" key="17">
    <source>
        <dbReference type="PROSITE" id="PS51462"/>
    </source>
</evidence>
<keyword evidence="3" id="KW-0515">Mutator protein</keyword>
<dbReference type="GO" id="GO:0006260">
    <property type="term" value="P:DNA replication"/>
    <property type="evidence" value="ECO:0007669"/>
    <property type="project" value="UniProtKB-KW"/>
</dbReference>
<dbReference type="EC" id="3.6.1.55" evidence="12"/>
<dbReference type="InterPro" id="IPR047127">
    <property type="entry name" value="MutT-like"/>
</dbReference>
<dbReference type="InterPro" id="IPR029119">
    <property type="entry name" value="MutY_C"/>
</dbReference>
<dbReference type="PANTHER" id="PTHR47707:SF1">
    <property type="entry name" value="NUDIX HYDROLASE FAMILY PROTEIN"/>
    <property type="match status" value="1"/>
</dbReference>
<proteinExistence type="inferred from homology"/>
<dbReference type="PRINTS" id="PR00502">
    <property type="entry name" value="NUDIXFAMILY"/>
</dbReference>
<evidence type="ECO:0000256" key="11">
    <source>
        <dbReference type="ARBA" id="ARBA00036904"/>
    </source>
</evidence>
<dbReference type="GO" id="GO:0008413">
    <property type="term" value="F:8-oxo-7,8-dihydroguanosine triphosphate pyrophosphatase activity"/>
    <property type="evidence" value="ECO:0007669"/>
    <property type="project" value="TreeGrafter"/>
</dbReference>
<dbReference type="OrthoDB" id="9810648at2"/>
<keyword evidence="9" id="KW-0234">DNA repair</keyword>
<evidence type="ECO:0000256" key="9">
    <source>
        <dbReference type="ARBA" id="ARBA00023204"/>
    </source>
</evidence>
<dbReference type="SUPFAM" id="SSF55811">
    <property type="entry name" value="Nudix"/>
    <property type="match status" value="1"/>
</dbReference>
<evidence type="ECO:0000256" key="12">
    <source>
        <dbReference type="ARBA" id="ARBA00038905"/>
    </source>
</evidence>
<comment type="caution">
    <text evidence="18">The sequence shown here is derived from an EMBL/GenBank/DDBJ whole genome shotgun (WGS) entry which is preliminary data.</text>
</comment>
<comment type="cofactor">
    <cofactor evidence="1">
        <name>Mg(2+)</name>
        <dbReference type="ChEBI" id="CHEBI:18420"/>
    </cofactor>
</comment>
<name>A0A101J578_CHLLI</name>
<dbReference type="GO" id="GO:0044715">
    <property type="term" value="F:8-oxo-dGDP phosphatase activity"/>
    <property type="evidence" value="ECO:0007669"/>
    <property type="project" value="TreeGrafter"/>
</dbReference>
<dbReference type="GO" id="GO:0046872">
    <property type="term" value="F:metal ion binding"/>
    <property type="evidence" value="ECO:0007669"/>
    <property type="project" value="UniProtKB-KW"/>
</dbReference>
<dbReference type="Gene3D" id="3.90.79.10">
    <property type="entry name" value="Nucleoside Triphosphate Pyrophosphohydrolase"/>
    <property type="match status" value="1"/>
</dbReference>
<dbReference type="AlphaFoldDB" id="A0A101J578"/>
<dbReference type="Pfam" id="PF14815">
    <property type="entry name" value="NUDIX_4"/>
    <property type="match status" value="1"/>
</dbReference>
<dbReference type="EMBL" id="LMBR01000233">
    <property type="protein sequence ID" value="KUL20415.1"/>
    <property type="molecule type" value="Genomic_DNA"/>
</dbReference>
<comment type="catalytic activity">
    <reaction evidence="11">
        <text>8-oxo-GTP + H2O = 8-oxo-GMP + diphosphate + H(+)</text>
        <dbReference type="Rhea" id="RHEA:67616"/>
        <dbReference type="ChEBI" id="CHEBI:15377"/>
        <dbReference type="ChEBI" id="CHEBI:15378"/>
        <dbReference type="ChEBI" id="CHEBI:33019"/>
        <dbReference type="ChEBI" id="CHEBI:143553"/>
        <dbReference type="ChEBI" id="CHEBI:145694"/>
    </reaction>
</comment>
<evidence type="ECO:0000256" key="16">
    <source>
        <dbReference type="ARBA" id="ARBA00042798"/>
    </source>
</evidence>
<dbReference type="PROSITE" id="PS51462">
    <property type="entry name" value="NUDIX"/>
    <property type="match status" value="1"/>
</dbReference>
<dbReference type="GO" id="GO:0035539">
    <property type="term" value="F:8-oxo-7,8-dihydrodeoxyguanosine triphosphate pyrophosphatase activity"/>
    <property type="evidence" value="ECO:0007669"/>
    <property type="project" value="UniProtKB-EC"/>
</dbReference>
<keyword evidence="4" id="KW-0235">DNA replication</keyword>
<evidence type="ECO:0000256" key="15">
    <source>
        <dbReference type="ARBA" id="ARBA00041979"/>
    </source>
</evidence>
<keyword evidence="6" id="KW-0227">DNA damage</keyword>
<dbReference type="GO" id="GO:0006281">
    <property type="term" value="P:DNA repair"/>
    <property type="evidence" value="ECO:0007669"/>
    <property type="project" value="UniProtKB-KW"/>
</dbReference>
<comment type="catalytic activity">
    <reaction evidence="10">
        <text>8-oxo-dGTP + H2O = 8-oxo-dGMP + diphosphate + H(+)</text>
        <dbReference type="Rhea" id="RHEA:31575"/>
        <dbReference type="ChEBI" id="CHEBI:15377"/>
        <dbReference type="ChEBI" id="CHEBI:15378"/>
        <dbReference type="ChEBI" id="CHEBI:33019"/>
        <dbReference type="ChEBI" id="CHEBI:63224"/>
        <dbReference type="ChEBI" id="CHEBI:77896"/>
        <dbReference type="EC" id="3.6.1.55"/>
    </reaction>
</comment>
<evidence type="ECO:0000256" key="7">
    <source>
        <dbReference type="ARBA" id="ARBA00022801"/>
    </source>
</evidence>
<feature type="domain" description="Nudix hydrolase" evidence="17">
    <location>
        <begin position="4"/>
        <end position="131"/>
    </location>
</feature>
<evidence type="ECO:0000313" key="19">
    <source>
        <dbReference type="Proteomes" id="UP000053937"/>
    </source>
</evidence>
<dbReference type="CDD" id="cd03425">
    <property type="entry name" value="NUDIX_MutT_NudA_like"/>
    <property type="match status" value="1"/>
</dbReference>
<dbReference type="InterPro" id="IPR000086">
    <property type="entry name" value="NUDIX_hydrolase_dom"/>
</dbReference>
<dbReference type="Proteomes" id="UP000053937">
    <property type="component" value="Unassembled WGS sequence"/>
</dbReference>
<protein>
    <recommendedName>
        <fullName evidence="13">8-oxo-dGTP diphosphatase</fullName>
        <ecNumber evidence="12">3.6.1.55</ecNumber>
    </recommendedName>
    <alternativeName>
        <fullName evidence="16">7,8-dihydro-8-oxoguanine-triphosphatase</fullName>
    </alternativeName>
    <alternativeName>
        <fullName evidence="15">Mutator protein MutT</fullName>
    </alternativeName>
    <alternativeName>
        <fullName evidence="14">dGTP pyrophosphohydrolase</fullName>
    </alternativeName>
</protein>
<evidence type="ECO:0000256" key="10">
    <source>
        <dbReference type="ARBA" id="ARBA00035861"/>
    </source>
</evidence>
<dbReference type="PANTHER" id="PTHR47707">
    <property type="entry name" value="8-OXO-DGTP DIPHOSPHATASE"/>
    <property type="match status" value="1"/>
</dbReference>
<keyword evidence="5" id="KW-0479">Metal-binding</keyword>
<evidence type="ECO:0000256" key="13">
    <source>
        <dbReference type="ARBA" id="ARBA00040794"/>
    </source>
</evidence>
<dbReference type="PROSITE" id="PS00893">
    <property type="entry name" value="NUDIX_BOX"/>
    <property type="match status" value="1"/>
</dbReference>
<accession>A0A101J578</accession>
<evidence type="ECO:0000256" key="14">
    <source>
        <dbReference type="ARBA" id="ARBA00041592"/>
    </source>
</evidence>
<evidence type="ECO:0000256" key="5">
    <source>
        <dbReference type="ARBA" id="ARBA00022723"/>
    </source>
</evidence>
<keyword evidence="8" id="KW-0460">Magnesium</keyword>
<evidence type="ECO:0000256" key="8">
    <source>
        <dbReference type="ARBA" id="ARBA00022842"/>
    </source>
</evidence>
<dbReference type="InterPro" id="IPR020476">
    <property type="entry name" value="Nudix_hydrolase"/>
</dbReference>
<evidence type="ECO:0000256" key="4">
    <source>
        <dbReference type="ARBA" id="ARBA00022705"/>
    </source>
</evidence>
<evidence type="ECO:0000256" key="3">
    <source>
        <dbReference type="ARBA" id="ARBA00022457"/>
    </source>
</evidence>
<organism evidence="18 19">
    <name type="scientific">Chlorobium limicola</name>
    <dbReference type="NCBI Taxonomy" id="1092"/>
    <lineage>
        <taxon>Bacteria</taxon>
        <taxon>Pseudomonadati</taxon>
        <taxon>Chlorobiota</taxon>
        <taxon>Chlorobiia</taxon>
        <taxon>Chlorobiales</taxon>
        <taxon>Chlorobiaceae</taxon>
        <taxon>Chlorobium/Pelodictyon group</taxon>
        <taxon>Chlorobium</taxon>
    </lineage>
</organism>
<sequence>MNSVKHIGDVVCAIIERNGRILIAQRPEGKSLPLKWEFPGGKVEEGECAPEALRRELCEELGITVAVRHPLTPVRYAYESFSLRLLPFLCEIESGEPILHEHCALAWVMPEMIDSYDFPAADIPILAEYRLLRSGRTA</sequence>
<keyword evidence="19" id="KW-1185">Reference proteome</keyword>
<evidence type="ECO:0000313" key="18">
    <source>
        <dbReference type="EMBL" id="KUL20415.1"/>
    </source>
</evidence>
<comment type="similarity">
    <text evidence="2">Belongs to the Nudix hydrolase family.</text>
</comment>
<evidence type="ECO:0000256" key="1">
    <source>
        <dbReference type="ARBA" id="ARBA00001946"/>
    </source>
</evidence>
<gene>
    <name evidence="18" type="ORF">ASB62_09190</name>
</gene>
<dbReference type="InterPro" id="IPR015797">
    <property type="entry name" value="NUDIX_hydrolase-like_dom_sf"/>
</dbReference>
<reference evidence="18 19" key="1">
    <citation type="submission" date="2015-10" db="EMBL/GenBank/DDBJ databases">
        <title>Draft Genome Sequence of Chlorobium limicola strain Frasassi Growing under Artificial Lighting in the Frasassi Cave System.</title>
        <authorList>
            <person name="Mansor M."/>
            <person name="Macalady J."/>
        </authorList>
    </citation>
    <scope>NUCLEOTIDE SEQUENCE [LARGE SCALE GENOMIC DNA]</scope>
    <source>
        <strain evidence="18 19">Frasassi</strain>
    </source>
</reference>
<evidence type="ECO:0000256" key="6">
    <source>
        <dbReference type="ARBA" id="ARBA00022763"/>
    </source>
</evidence>